<dbReference type="RefSeq" id="WP_174409124.1">
    <property type="nucleotide sequence ID" value="NZ_BLVP01000006.1"/>
</dbReference>
<dbReference type="Gene3D" id="1.10.1220.10">
    <property type="entry name" value="Met repressor-like"/>
    <property type="match status" value="1"/>
</dbReference>
<protein>
    <recommendedName>
        <fullName evidence="3">CopG family transcriptional regulator</fullName>
    </recommendedName>
</protein>
<dbReference type="Proteomes" id="UP000503820">
    <property type="component" value="Unassembled WGS sequence"/>
</dbReference>
<name>A0A7J0BS11_9BACT</name>
<gene>
    <name evidence="1" type="ORF">DSM19430T_11320</name>
</gene>
<accession>A0A7J0BS11</accession>
<keyword evidence="2" id="KW-1185">Reference proteome</keyword>
<comment type="caution">
    <text evidence="1">The sequence shown here is derived from an EMBL/GenBank/DDBJ whole genome shotgun (WGS) entry which is preliminary data.</text>
</comment>
<dbReference type="InterPro" id="IPR013321">
    <property type="entry name" value="Arc_rbn_hlx_hlx"/>
</dbReference>
<evidence type="ECO:0000313" key="2">
    <source>
        <dbReference type="Proteomes" id="UP000503820"/>
    </source>
</evidence>
<dbReference type="GO" id="GO:0006355">
    <property type="term" value="P:regulation of DNA-templated transcription"/>
    <property type="evidence" value="ECO:0007669"/>
    <property type="project" value="InterPro"/>
</dbReference>
<organism evidence="1 2">
    <name type="scientific">Desulfovibrio psychrotolerans</name>
    <dbReference type="NCBI Taxonomy" id="415242"/>
    <lineage>
        <taxon>Bacteria</taxon>
        <taxon>Pseudomonadati</taxon>
        <taxon>Thermodesulfobacteriota</taxon>
        <taxon>Desulfovibrionia</taxon>
        <taxon>Desulfovibrionales</taxon>
        <taxon>Desulfovibrionaceae</taxon>
        <taxon>Desulfovibrio</taxon>
    </lineage>
</organism>
<evidence type="ECO:0000313" key="1">
    <source>
        <dbReference type="EMBL" id="GFM36448.1"/>
    </source>
</evidence>
<dbReference type="AlphaFoldDB" id="A0A7J0BS11"/>
<proteinExistence type="predicted"/>
<sequence length="94" mass="10714">MQETIRARVDSQLKEQFEAAAKSHGQNASKLLRDFMSDYVRRHREQQTRREETLQAIESIEAGRFVAGDDVFAWMDTWGTDSAPAILKGAPECK</sequence>
<evidence type="ECO:0008006" key="3">
    <source>
        <dbReference type="Google" id="ProtNLM"/>
    </source>
</evidence>
<reference evidence="1 2" key="1">
    <citation type="submission" date="2020-05" db="EMBL/GenBank/DDBJ databases">
        <title>Draft genome sequence of Desulfovibrio psychrotolerans JS1T.</title>
        <authorList>
            <person name="Ueno A."/>
            <person name="Tamazawa S."/>
            <person name="Tamamura S."/>
            <person name="Murakami T."/>
            <person name="Kiyama T."/>
            <person name="Inomata H."/>
            <person name="Amano Y."/>
            <person name="Miyakawa K."/>
            <person name="Tamaki H."/>
            <person name="Naganuma T."/>
            <person name="Kaneko K."/>
        </authorList>
    </citation>
    <scope>NUCLEOTIDE SEQUENCE [LARGE SCALE GENOMIC DNA]</scope>
    <source>
        <strain evidence="1 2">JS1</strain>
    </source>
</reference>
<dbReference type="EMBL" id="BLVP01000006">
    <property type="protein sequence ID" value="GFM36448.1"/>
    <property type="molecule type" value="Genomic_DNA"/>
</dbReference>